<dbReference type="Proteomes" id="UP000014523">
    <property type="component" value="Unassembled WGS sequence"/>
</dbReference>
<evidence type="ECO:0000256" key="1">
    <source>
        <dbReference type="PIRSR" id="PIRSR620023-1"/>
    </source>
</evidence>
<sequence>MKFCFRADASLQIGSGHVVRCLTIADALARHGHEAYFICREHHGNLIEFVRQRGYAVYTLAEPVLNTSSELSEYQRWLGVTEQKDAQETLAILTEQPVDWIIVDHYALSAVWQQVVRPLAKRIVVIDDLANRLHDADIILDCGLAHTSSDYEKLNNRKGHYLMGPRYALLRPEFRSKRLWLEQHPKTYHYDKLKILVNLGGIDKDNLTGSVLDVLSRSPQQQHLSITVVMGVNAPWKESILEQSKNLPFSNHILINANNMADLMLEHDLAIGAAGSTAWERSCLGLPTIMICMADNQKMIAKYLHDLGVTISLDQTEIDAKLLQILQQLDQERLQLMHQKALAITDGIGADLLLQIIFSEEFNAC</sequence>
<gene>
    <name evidence="4" type="ORF">F957_03436</name>
</gene>
<dbReference type="SUPFAM" id="SSF53756">
    <property type="entry name" value="UDP-Glycosyltransferase/glycogen phosphorylase"/>
    <property type="match status" value="1"/>
</dbReference>
<dbReference type="GO" id="GO:0016758">
    <property type="term" value="F:hexosyltransferase activity"/>
    <property type="evidence" value="ECO:0007669"/>
    <property type="project" value="InterPro"/>
</dbReference>
<accession>A0A829HCR5</accession>
<dbReference type="RefSeq" id="WP_016542506.1">
    <property type="nucleotide sequence ID" value="NZ_ASQH01000018.1"/>
</dbReference>
<reference evidence="4 5" key="1">
    <citation type="submission" date="2013-06" db="EMBL/GenBank/DDBJ databases">
        <title>The Genome Sequence of Acinetobacter gyllenbergii CIP 110306.</title>
        <authorList>
            <consortium name="The Broad Institute Genome Sequencing Platform"/>
            <consortium name="The Broad Institute Genome Sequencing Center for Infectious Disease"/>
            <person name="Cerqueira G."/>
            <person name="Feldgarden M."/>
            <person name="Courvalin P."/>
            <person name="Perichon B."/>
            <person name="Grillot-Courvalin C."/>
            <person name="Clermont D."/>
            <person name="Rocha E."/>
            <person name="Yoon E.-J."/>
            <person name="Nemec A."/>
            <person name="Young S.K."/>
            <person name="Zeng Q."/>
            <person name="Gargeya S."/>
            <person name="Fitzgerald M."/>
            <person name="Abouelleil A."/>
            <person name="Alvarado L."/>
            <person name="Berlin A.M."/>
            <person name="Chapman S.B."/>
            <person name="Dewar J."/>
            <person name="Goldberg J."/>
            <person name="Griggs A."/>
            <person name="Gujja S."/>
            <person name="Hansen M."/>
            <person name="Howarth C."/>
            <person name="Imamovic A."/>
            <person name="Larimer J."/>
            <person name="McCowan C."/>
            <person name="Murphy C."/>
            <person name="Pearson M."/>
            <person name="Priest M."/>
            <person name="Roberts A."/>
            <person name="Saif S."/>
            <person name="Shea T."/>
            <person name="Sykes S."/>
            <person name="Wortman J."/>
            <person name="Nusbaum C."/>
            <person name="Birren B."/>
        </authorList>
    </citation>
    <scope>NUCLEOTIDE SEQUENCE [LARGE SCALE GENOMIC DNA]</scope>
    <source>
        <strain evidence="4 5">CIP 110306</strain>
    </source>
</reference>
<dbReference type="InterPro" id="IPR007235">
    <property type="entry name" value="Glyco_trans_28_C"/>
</dbReference>
<feature type="domain" description="Glycosyl transferase family 28 C-terminal" evidence="3">
    <location>
        <begin position="205"/>
        <end position="339"/>
    </location>
</feature>
<comment type="caution">
    <text evidence="4">The sequence shown here is derived from an EMBL/GenBank/DDBJ whole genome shotgun (WGS) entry which is preliminary data.</text>
</comment>
<dbReference type="Pfam" id="PF04101">
    <property type="entry name" value="Glyco_tran_28_C"/>
    <property type="match status" value="1"/>
</dbReference>
<protein>
    <submittedName>
        <fullName evidence="4">Pseudaminic acid biosynthesis-associated protein PseG</fullName>
    </submittedName>
</protein>
<dbReference type="EMBL" id="ATGG01000028">
    <property type="protein sequence ID" value="EPF74830.1"/>
    <property type="molecule type" value="Genomic_DNA"/>
</dbReference>
<dbReference type="InterPro" id="IPR020023">
    <property type="entry name" value="PseG"/>
</dbReference>
<dbReference type="Gene3D" id="3.40.50.11190">
    <property type="match status" value="1"/>
</dbReference>
<dbReference type="Gene3D" id="3.40.50.2000">
    <property type="entry name" value="Glycogen Phosphorylase B"/>
    <property type="match status" value="1"/>
</dbReference>
<name>A0A829HCR5_9GAMM</name>
<evidence type="ECO:0000256" key="2">
    <source>
        <dbReference type="PIRSR" id="PIRSR620023-2"/>
    </source>
</evidence>
<dbReference type="NCBIfam" id="TIGR03590">
    <property type="entry name" value="PseG"/>
    <property type="match status" value="1"/>
</dbReference>
<feature type="binding site" evidence="2">
    <location>
        <position position="171"/>
    </location>
    <ligand>
        <name>substrate</name>
    </ligand>
</feature>
<dbReference type="AlphaFoldDB" id="A0A829HCR5"/>
<evidence type="ECO:0000313" key="4">
    <source>
        <dbReference type="EMBL" id="EPF74830.1"/>
    </source>
</evidence>
<dbReference type="PANTHER" id="PTHR21015">
    <property type="entry name" value="UDP-N-ACETYLGLUCOSAMINE--N-ACETYLMURAMYL-(PENTAPEPTIDE) PYROPHOSPHORYL-UNDECAPRENOL N-ACETYLGLUCOSAMINE TRANSFERASE 1"/>
    <property type="match status" value="1"/>
</dbReference>
<evidence type="ECO:0000259" key="3">
    <source>
        <dbReference type="Pfam" id="PF04101"/>
    </source>
</evidence>
<evidence type="ECO:0000313" key="5">
    <source>
        <dbReference type="Proteomes" id="UP000014523"/>
    </source>
</evidence>
<keyword evidence="5" id="KW-1185">Reference proteome</keyword>
<feature type="active site" description="Proton acceptor" evidence="1">
    <location>
        <position position="17"/>
    </location>
</feature>
<feature type="binding site" evidence="2">
    <location>
        <position position="280"/>
    </location>
    <ligand>
        <name>substrate</name>
    </ligand>
</feature>
<dbReference type="PANTHER" id="PTHR21015:SF22">
    <property type="entry name" value="GLYCOSYLTRANSFERASE"/>
    <property type="match status" value="1"/>
</dbReference>
<proteinExistence type="predicted"/>
<organism evidence="4 5">
    <name type="scientific">Acinetobacter gyllenbergii CIP 110306 = MTCC 11365</name>
    <dbReference type="NCBI Taxonomy" id="1217657"/>
    <lineage>
        <taxon>Bacteria</taxon>
        <taxon>Pseudomonadati</taxon>
        <taxon>Pseudomonadota</taxon>
        <taxon>Gammaproteobacteria</taxon>
        <taxon>Moraxellales</taxon>
        <taxon>Moraxellaceae</taxon>
        <taxon>Acinetobacter</taxon>
    </lineage>
</organism>